<dbReference type="Proteomes" id="UP000015106">
    <property type="component" value="Chromosome 5"/>
</dbReference>
<evidence type="ECO:0000313" key="1">
    <source>
        <dbReference type="EnsemblPlants" id="TuG1812G0500003813.01.T01"/>
    </source>
</evidence>
<accession>A0A8R7QIX3</accession>
<proteinExistence type="predicted"/>
<reference evidence="1" key="3">
    <citation type="submission" date="2022-06" db="UniProtKB">
        <authorList>
            <consortium name="EnsemblPlants"/>
        </authorList>
    </citation>
    <scope>IDENTIFICATION</scope>
</reference>
<dbReference type="AlphaFoldDB" id="A0A8R7QIX3"/>
<reference evidence="2" key="1">
    <citation type="journal article" date="2013" name="Nature">
        <title>Draft genome of the wheat A-genome progenitor Triticum urartu.</title>
        <authorList>
            <person name="Ling H.Q."/>
            <person name="Zhao S."/>
            <person name="Liu D."/>
            <person name="Wang J."/>
            <person name="Sun H."/>
            <person name="Zhang C."/>
            <person name="Fan H."/>
            <person name="Li D."/>
            <person name="Dong L."/>
            <person name="Tao Y."/>
            <person name="Gao C."/>
            <person name="Wu H."/>
            <person name="Li Y."/>
            <person name="Cui Y."/>
            <person name="Guo X."/>
            <person name="Zheng S."/>
            <person name="Wang B."/>
            <person name="Yu K."/>
            <person name="Liang Q."/>
            <person name="Yang W."/>
            <person name="Lou X."/>
            <person name="Chen J."/>
            <person name="Feng M."/>
            <person name="Jian J."/>
            <person name="Zhang X."/>
            <person name="Luo G."/>
            <person name="Jiang Y."/>
            <person name="Liu J."/>
            <person name="Wang Z."/>
            <person name="Sha Y."/>
            <person name="Zhang B."/>
            <person name="Wu H."/>
            <person name="Tang D."/>
            <person name="Shen Q."/>
            <person name="Xue P."/>
            <person name="Zou S."/>
            <person name="Wang X."/>
            <person name="Liu X."/>
            <person name="Wang F."/>
            <person name="Yang Y."/>
            <person name="An X."/>
            <person name="Dong Z."/>
            <person name="Zhang K."/>
            <person name="Zhang X."/>
            <person name="Luo M.C."/>
            <person name="Dvorak J."/>
            <person name="Tong Y."/>
            <person name="Wang J."/>
            <person name="Yang H."/>
            <person name="Li Z."/>
            <person name="Wang D."/>
            <person name="Zhang A."/>
            <person name="Wang J."/>
        </authorList>
    </citation>
    <scope>NUCLEOTIDE SEQUENCE</scope>
    <source>
        <strain evidence="2">cv. G1812</strain>
    </source>
</reference>
<dbReference type="EnsemblPlants" id="TuG1812G0500003813.01.T01">
    <property type="protein sequence ID" value="TuG1812G0500003813.01.T01"/>
    <property type="gene ID" value="TuG1812G0500003813.01"/>
</dbReference>
<sequence length="50" mass="5515">MAILGTFVQLLLFDPSNILKSDCSIRFTFKKIAQLHHGCPVYEGCSGSDI</sequence>
<reference evidence="1" key="2">
    <citation type="submission" date="2018-03" db="EMBL/GenBank/DDBJ databases">
        <title>The Triticum urartu genome reveals the dynamic nature of wheat genome evolution.</title>
        <authorList>
            <person name="Ling H."/>
            <person name="Ma B."/>
            <person name="Shi X."/>
            <person name="Liu H."/>
            <person name="Dong L."/>
            <person name="Sun H."/>
            <person name="Cao Y."/>
            <person name="Gao Q."/>
            <person name="Zheng S."/>
            <person name="Li Y."/>
            <person name="Yu Y."/>
            <person name="Du H."/>
            <person name="Qi M."/>
            <person name="Li Y."/>
            <person name="Yu H."/>
            <person name="Cui Y."/>
            <person name="Wang N."/>
            <person name="Chen C."/>
            <person name="Wu H."/>
            <person name="Zhao Y."/>
            <person name="Zhang J."/>
            <person name="Li Y."/>
            <person name="Zhou W."/>
            <person name="Zhang B."/>
            <person name="Hu W."/>
            <person name="Eijk M."/>
            <person name="Tang J."/>
            <person name="Witsenboer H."/>
            <person name="Zhao S."/>
            <person name="Li Z."/>
            <person name="Zhang A."/>
            <person name="Wang D."/>
            <person name="Liang C."/>
        </authorList>
    </citation>
    <scope>NUCLEOTIDE SEQUENCE [LARGE SCALE GENOMIC DNA]</scope>
    <source>
        <strain evidence="1">cv. G1812</strain>
    </source>
</reference>
<organism evidence="1 2">
    <name type="scientific">Triticum urartu</name>
    <name type="common">Red wild einkorn</name>
    <name type="synonym">Crithodium urartu</name>
    <dbReference type="NCBI Taxonomy" id="4572"/>
    <lineage>
        <taxon>Eukaryota</taxon>
        <taxon>Viridiplantae</taxon>
        <taxon>Streptophyta</taxon>
        <taxon>Embryophyta</taxon>
        <taxon>Tracheophyta</taxon>
        <taxon>Spermatophyta</taxon>
        <taxon>Magnoliopsida</taxon>
        <taxon>Liliopsida</taxon>
        <taxon>Poales</taxon>
        <taxon>Poaceae</taxon>
        <taxon>BOP clade</taxon>
        <taxon>Pooideae</taxon>
        <taxon>Triticodae</taxon>
        <taxon>Triticeae</taxon>
        <taxon>Triticinae</taxon>
        <taxon>Triticum</taxon>
    </lineage>
</organism>
<keyword evidence="2" id="KW-1185">Reference proteome</keyword>
<protein>
    <submittedName>
        <fullName evidence="1">Uncharacterized protein</fullName>
    </submittedName>
</protein>
<name>A0A8R7QIX3_TRIUA</name>
<evidence type="ECO:0000313" key="2">
    <source>
        <dbReference type="Proteomes" id="UP000015106"/>
    </source>
</evidence>
<dbReference type="Gramene" id="TuG1812G0500003813.01.T01">
    <property type="protein sequence ID" value="TuG1812G0500003813.01.T01"/>
    <property type="gene ID" value="TuG1812G0500003813.01"/>
</dbReference>